<dbReference type="EMBL" id="CTRP01000004">
    <property type="protein sequence ID" value="CQR71267.1"/>
    <property type="molecule type" value="Genomic_DNA"/>
</dbReference>
<dbReference type="GO" id="GO:0009236">
    <property type="term" value="P:cobalamin biosynthetic process"/>
    <property type="evidence" value="ECO:0007669"/>
    <property type="project" value="UniProtKB-UniPathway"/>
</dbReference>
<dbReference type="GO" id="GO:0032259">
    <property type="term" value="P:methylation"/>
    <property type="evidence" value="ECO:0007669"/>
    <property type="project" value="UniProtKB-KW"/>
</dbReference>
<dbReference type="InterPro" id="IPR035996">
    <property type="entry name" value="4pyrrol_Methylase_sf"/>
</dbReference>
<dbReference type="InterPro" id="IPR014777">
    <property type="entry name" value="4pyrrole_Mease_sub1"/>
</dbReference>
<evidence type="ECO:0000313" key="8">
    <source>
        <dbReference type="Proteomes" id="UP000049855"/>
    </source>
</evidence>
<dbReference type="RefSeq" id="WP_021167375.1">
    <property type="nucleotide sequence ID" value="NZ_CTRP01000004.1"/>
</dbReference>
<evidence type="ECO:0000256" key="5">
    <source>
        <dbReference type="ARBA" id="ARBA00022691"/>
    </source>
</evidence>
<name>A0A0U1KUZ6_9FIRM</name>
<keyword evidence="5" id="KW-0949">S-adenosyl-L-methionine</keyword>
<keyword evidence="8" id="KW-1185">Reference proteome</keyword>
<dbReference type="Pfam" id="PF00590">
    <property type="entry name" value="TP_methylase"/>
    <property type="match status" value="1"/>
</dbReference>
<dbReference type="CDD" id="cd11644">
    <property type="entry name" value="Precorrin-6Y-MT"/>
    <property type="match status" value="1"/>
</dbReference>
<dbReference type="NCBIfam" id="TIGR02467">
    <property type="entry name" value="CbiE"/>
    <property type="match status" value="1"/>
</dbReference>
<gene>
    <name evidence="7" type="ORF">SpAn4DRAFT_3772</name>
</gene>
<organism evidence="7 8">
    <name type="scientific">Sporomusa ovata</name>
    <dbReference type="NCBI Taxonomy" id="2378"/>
    <lineage>
        <taxon>Bacteria</taxon>
        <taxon>Bacillati</taxon>
        <taxon>Bacillota</taxon>
        <taxon>Negativicutes</taxon>
        <taxon>Selenomonadales</taxon>
        <taxon>Sporomusaceae</taxon>
        <taxon>Sporomusa</taxon>
    </lineage>
</organism>
<dbReference type="AlphaFoldDB" id="A0A0U1KUZ6"/>
<keyword evidence="4 7" id="KW-0808">Transferase</keyword>
<dbReference type="UniPathway" id="UPA00148"/>
<dbReference type="InterPro" id="IPR014776">
    <property type="entry name" value="4pyrrole_Mease_sub2"/>
</dbReference>
<dbReference type="InterPro" id="IPR000878">
    <property type="entry name" value="4pyrrol_Mease"/>
</dbReference>
<dbReference type="EC" id="2.1.1.-" evidence="7"/>
<keyword evidence="2" id="KW-0169">Cobalamin biosynthesis</keyword>
<dbReference type="GO" id="GO:0008276">
    <property type="term" value="F:protein methyltransferase activity"/>
    <property type="evidence" value="ECO:0007669"/>
    <property type="project" value="InterPro"/>
</dbReference>
<dbReference type="Proteomes" id="UP000049855">
    <property type="component" value="Unassembled WGS sequence"/>
</dbReference>
<dbReference type="Gene3D" id="3.40.1010.10">
    <property type="entry name" value="Cobalt-precorrin-4 Transmethylase, Domain 1"/>
    <property type="match status" value="1"/>
</dbReference>
<evidence type="ECO:0000256" key="3">
    <source>
        <dbReference type="ARBA" id="ARBA00022603"/>
    </source>
</evidence>
<comment type="pathway">
    <text evidence="1">Cofactor biosynthesis; adenosylcobalamin biosynthesis.</text>
</comment>
<dbReference type="InterPro" id="IPR050714">
    <property type="entry name" value="Cobalamin_biosynth_MTase"/>
</dbReference>
<keyword evidence="3 7" id="KW-0489">Methyltransferase</keyword>
<reference evidence="8" key="1">
    <citation type="submission" date="2015-03" db="EMBL/GenBank/DDBJ databases">
        <authorList>
            <person name="Nijsse Bart"/>
        </authorList>
    </citation>
    <scope>NUCLEOTIDE SEQUENCE [LARGE SCALE GENOMIC DNA]</scope>
</reference>
<evidence type="ECO:0000256" key="1">
    <source>
        <dbReference type="ARBA" id="ARBA00004953"/>
    </source>
</evidence>
<evidence type="ECO:0000259" key="6">
    <source>
        <dbReference type="Pfam" id="PF00590"/>
    </source>
</evidence>
<protein>
    <submittedName>
        <fullName evidence="7">Cobalt-precorrin-6y C5-methyltransferase</fullName>
        <ecNumber evidence="7">2.1.1.-</ecNumber>
    </submittedName>
</protein>
<accession>A0A0U1KUZ6</accession>
<evidence type="ECO:0000256" key="4">
    <source>
        <dbReference type="ARBA" id="ARBA00022679"/>
    </source>
</evidence>
<dbReference type="Gene3D" id="3.30.950.10">
    <property type="entry name" value="Methyltransferase, Cobalt-precorrin-4 Transmethylase, Domain 2"/>
    <property type="match status" value="1"/>
</dbReference>
<dbReference type="PANTHER" id="PTHR43182">
    <property type="entry name" value="COBALT-PRECORRIN-6B C(15)-METHYLTRANSFERASE (DECARBOXYLATING)"/>
    <property type="match status" value="1"/>
</dbReference>
<sequence length="210" mass="22653">MECTYRIIVVGIGPGSPDYLLPIASRTIAAAAILVGSQRALDTFATNNQVTRVIDKDITGVLDFIEQQLASQDVVVMVSGDPGFYSMLTALRKRFAAKRLTVIPGISSVQLAFARVAEVWQDAALISMHGRRAADDVLCYRPGYKVGILTDTQHNPATIAGILLAHGWPATACVWLCTNLSYDNEEIVSATLAETRSISGFEHSVMVVKA</sequence>
<dbReference type="SUPFAM" id="SSF53790">
    <property type="entry name" value="Tetrapyrrole methylase"/>
    <property type="match status" value="1"/>
</dbReference>
<evidence type="ECO:0000256" key="2">
    <source>
        <dbReference type="ARBA" id="ARBA00022573"/>
    </source>
</evidence>
<proteinExistence type="predicted"/>
<dbReference type="InterPro" id="IPR012818">
    <property type="entry name" value="CbiE"/>
</dbReference>
<evidence type="ECO:0000313" key="7">
    <source>
        <dbReference type="EMBL" id="CQR71267.1"/>
    </source>
</evidence>
<feature type="domain" description="Tetrapyrrole methylase" evidence="6">
    <location>
        <begin position="6"/>
        <end position="194"/>
    </location>
</feature>
<dbReference type="PANTHER" id="PTHR43182:SF1">
    <property type="entry name" value="COBALT-PRECORRIN-7 C(5)-METHYLTRANSFERASE"/>
    <property type="match status" value="1"/>
</dbReference>